<dbReference type="Proteomes" id="UP000767327">
    <property type="component" value="Unassembled WGS sequence"/>
</dbReference>
<gene>
    <name evidence="4" type="ORF">GXW98_01400</name>
</gene>
<dbReference type="NCBIfam" id="NF009688">
    <property type="entry name" value="PRK13209.1"/>
    <property type="match status" value="1"/>
</dbReference>
<dbReference type="NCBIfam" id="TIGR00542">
    <property type="entry name" value="hxl6Piso_put"/>
    <property type="match status" value="1"/>
</dbReference>
<evidence type="ECO:0000313" key="5">
    <source>
        <dbReference type="Proteomes" id="UP000767327"/>
    </source>
</evidence>
<dbReference type="AlphaFoldDB" id="A0A971CXH8"/>
<dbReference type="Gene3D" id="3.20.20.150">
    <property type="entry name" value="Divalent-metal-dependent TIM barrel enzymes"/>
    <property type="match status" value="1"/>
</dbReference>
<dbReference type="InterPro" id="IPR036237">
    <property type="entry name" value="Xyl_isomerase-like_sf"/>
</dbReference>
<dbReference type="EMBL" id="JAAXZR010000006">
    <property type="protein sequence ID" value="NLT78929.1"/>
    <property type="molecule type" value="Genomic_DNA"/>
</dbReference>
<dbReference type="PANTHER" id="PTHR43489">
    <property type="entry name" value="ISOMERASE"/>
    <property type="match status" value="1"/>
</dbReference>
<dbReference type="InterPro" id="IPR004560">
    <property type="entry name" value="L-Ru-5P_3-Epase"/>
</dbReference>
<dbReference type="InterPro" id="IPR013022">
    <property type="entry name" value="Xyl_isomerase-like_TIM-brl"/>
</dbReference>
<evidence type="ECO:0000256" key="2">
    <source>
        <dbReference type="NCBIfam" id="TIGR00542"/>
    </source>
</evidence>
<organism evidence="4 5">
    <name type="scientific">Bifidobacterium crudilactis</name>
    <dbReference type="NCBI Taxonomy" id="327277"/>
    <lineage>
        <taxon>Bacteria</taxon>
        <taxon>Bacillati</taxon>
        <taxon>Actinomycetota</taxon>
        <taxon>Actinomycetes</taxon>
        <taxon>Bifidobacteriales</taxon>
        <taxon>Bifidobacteriaceae</taxon>
        <taxon>Bifidobacterium</taxon>
    </lineage>
</organism>
<dbReference type="Pfam" id="PF01261">
    <property type="entry name" value="AP_endonuc_2"/>
    <property type="match status" value="1"/>
</dbReference>
<reference evidence="4" key="2">
    <citation type="submission" date="2020-01" db="EMBL/GenBank/DDBJ databases">
        <authorList>
            <person name="Campanaro S."/>
        </authorList>
    </citation>
    <scope>NUCLEOTIDE SEQUENCE</scope>
    <source>
        <strain evidence="4">AS01afH2WH_6</strain>
    </source>
</reference>
<dbReference type="InterPro" id="IPR050417">
    <property type="entry name" value="Sugar_Epim/Isomerase"/>
</dbReference>
<evidence type="ECO:0000313" key="4">
    <source>
        <dbReference type="EMBL" id="NLT78929.1"/>
    </source>
</evidence>
<dbReference type="GO" id="GO:0034015">
    <property type="term" value="F:L-ribulose-5-phosphate 3-epimerase activity"/>
    <property type="evidence" value="ECO:0007669"/>
    <property type="project" value="TreeGrafter"/>
</dbReference>
<dbReference type="RefSeq" id="WP_273172369.1">
    <property type="nucleotide sequence ID" value="NZ_JAAXZR010000006.1"/>
</dbReference>
<protein>
    <recommendedName>
        <fullName evidence="2">L-ribulose-5-phosphate 3-epimerase</fullName>
    </recommendedName>
</protein>
<proteinExistence type="predicted"/>
<dbReference type="SUPFAM" id="SSF51658">
    <property type="entry name" value="Xylose isomerase-like"/>
    <property type="match status" value="1"/>
</dbReference>
<dbReference type="PANTHER" id="PTHR43489:SF1">
    <property type="entry name" value="L-RIBULOSE-5-PHOSPHATE 3-EPIMERASE SGBU-RELATED"/>
    <property type="match status" value="1"/>
</dbReference>
<evidence type="ECO:0000256" key="1">
    <source>
        <dbReference type="ARBA" id="ARBA00023235"/>
    </source>
</evidence>
<dbReference type="NCBIfam" id="NF009689">
    <property type="entry name" value="PRK13210.1"/>
    <property type="match status" value="1"/>
</dbReference>
<evidence type="ECO:0000259" key="3">
    <source>
        <dbReference type="Pfam" id="PF01261"/>
    </source>
</evidence>
<accession>A0A971CXH8</accession>
<keyword evidence="1 4" id="KW-0413">Isomerase</keyword>
<dbReference type="GO" id="GO:0019852">
    <property type="term" value="P:L-ascorbic acid metabolic process"/>
    <property type="evidence" value="ECO:0007669"/>
    <property type="project" value="TreeGrafter"/>
</dbReference>
<comment type="caution">
    <text evidence="4">The sequence shown here is derived from an EMBL/GenBank/DDBJ whole genome shotgun (WGS) entry which is preliminary data.</text>
</comment>
<dbReference type="GO" id="GO:0016861">
    <property type="term" value="F:intramolecular oxidoreductase activity, interconverting aldoses and ketoses"/>
    <property type="evidence" value="ECO:0007669"/>
    <property type="project" value="InterPro"/>
</dbReference>
<feature type="domain" description="Xylose isomerase-like TIM barrel" evidence="3">
    <location>
        <begin position="23"/>
        <end position="270"/>
    </location>
</feature>
<sequence>MVVNAVGIYEKALPADMSWEERFDLVHRLGFNFLEFSVDESDERLERLDWDRRQREEFRAALWNTNSRINTLMLSGHRRFPLGSVDPDIRRRSLEMMGKAIDLAVDLGIRNIQMAGYDVYYEPKTLASREYFVENLKTCVQMAAKKMVMLSIETMDDPFINSMAKAAYYKSQVRSPWLQVYPDIGNLSAWEGAEMGEELERYIDTVAAVHLKETKPVTDTFPGAFRDVPFGEGTVDFEAALRTFKRLGYSGSYTVEMWKSPSGDPIEQVRRAKALFDGLFDKVGITQEAVPAQEER</sequence>
<name>A0A971CXH8_9BIFI</name>
<reference evidence="4" key="1">
    <citation type="journal article" date="2020" name="Biotechnol. Biofuels">
        <title>New insights from the biogas microbiome by comprehensive genome-resolved metagenomics of nearly 1600 species originating from multiple anaerobic digesters.</title>
        <authorList>
            <person name="Campanaro S."/>
            <person name="Treu L."/>
            <person name="Rodriguez-R L.M."/>
            <person name="Kovalovszki A."/>
            <person name="Ziels R.M."/>
            <person name="Maus I."/>
            <person name="Zhu X."/>
            <person name="Kougias P.G."/>
            <person name="Basile A."/>
            <person name="Luo G."/>
            <person name="Schluter A."/>
            <person name="Konstantinidis K.T."/>
            <person name="Angelidaki I."/>
        </authorList>
    </citation>
    <scope>NUCLEOTIDE SEQUENCE</scope>
    <source>
        <strain evidence="4">AS01afH2WH_6</strain>
    </source>
</reference>